<reference evidence="2" key="1">
    <citation type="submission" date="2022-12" db="EMBL/GenBank/DDBJ databases">
        <authorList>
            <person name="Brejova B."/>
        </authorList>
    </citation>
    <scope>NUCLEOTIDE SEQUENCE</scope>
</reference>
<dbReference type="OrthoDB" id="4090559at2759"/>
<comment type="caution">
    <text evidence="2">The sequence shown here is derived from an EMBL/GenBank/DDBJ whole genome shotgun (WGS) entry which is preliminary data.</text>
</comment>
<dbReference type="EMBL" id="CANTUO010000001">
    <property type="protein sequence ID" value="CAI5757359.1"/>
    <property type="molecule type" value="Genomic_DNA"/>
</dbReference>
<evidence type="ECO:0000256" key="1">
    <source>
        <dbReference type="SAM" id="MobiDB-lite"/>
    </source>
</evidence>
<feature type="region of interest" description="Disordered" evidence="1">
    <location>
        <begin position="77"/>
        <end position="166"/>
    </location>
</feature>
<proteinExistence type="predicted"/>
<feature type="compositionally biased region" description="Polar residues" evidence="1">
    <location>
        <begin position="117"/>
        <end position="134"/>
    </location>
</feature>
<keyword evidence="3" id="KW-1185">Reference proteome</keyword>
<evidence type="ECO:0000313" key="2">
    <source>
        <dbReference type="EMBL" id="CAI5757359.1"/>
    </source>
</evidence>
<feature type="compositionally biased region" description="Low complexity" evidence="1">
    <location>
        <begin position="79"/>
        <end position="97"/>
    </location>
</feature>
<organism evidence="2 3">
    <name type="scientific">Candida verbasci</name>
    <dbReference type="NCBI Taxonomy" id="1227364"/>
    <lineage>
        <taxon>Eukaryota</taxon>
        <taxon>Fungi</taxon>
        <taxon>Dikarya</taxon>
        <taxon>Ascomycota</taxon>
        <taxon>Saccharomycotina</taxon>
        <taxon>Pichiomycetes</taxon>
        <taxon>Debaryomycetaceae</taxon>
        <taxon>Candida/Lodderomyces clade</taxon>
        <taxon>Candida</taxon>
    </lineage>
</organism>
<name>A0A9W4XG26_9ASCO</name>
<gene>
    <name evidence="2" type="ORF">CANVERA_P1873</name>
</gene>
<protein>
    <submittedName>
        <fullName evidence="2">Uncharacterized protein</fullName>
    </submittedName>
</protein>
<dbReference type="Proteomes" id="UP001152885">
    <property type="component" value="Unassembled WGS sequence"/>
</dbReference>
<evidence type="ECO:0000313" key="3">
    <source>
        <dbReference type="Proteomes" id="UP001152885"/>
    </source>
</evidence>
<dbReference type="AlphaFoldDB" id="A0A9W4XG26"/>
<sequence>MIDDNIMNNIFNSAASETAVEPNLVPSHHHQNQQHSKNLSQFIYLEAGEGVDEEVEDYFSGTSSSLSLDIMSAEDNNNEEFNNYNNFNDFDNNNNQNQRLLQPTPTTTNDDIGHETCLSSSSSPKDDFQFQQPKKLNHPQPRSSHHQIKRNKLPSKRQHRLSTSISAEEVKQSIRQAQKNLPLVPKNSGLTQSEFKLQRTQLMTIIVKYVATKIMNSFPPDEKRGSNSNELPLDKFLLLITSRLKLTLTLFIKGIIYLFRYMDIIYLLRYLNQTNNFVQYNDMGFELKKLLVGCFKITIIKENRILPKHKRINLNWELITGLSNNEIIAIVKKIVSRMNGKLNIKPVEVMRMKNEMLRFVKMVTTNEN</sequence>
<accession>A0A9W4XG26</accession>
<feature type="compositionally biased region" description="Basic residues" evidence="1">
    <location>
        <begin position="143"/>
        <end position="160"/>
    </location>
</feature>
<feature type="compositionally biased region" description="Polar residues" evidence="1">
    <location>
        <begin position="98"/>
        <end position="110"/>
    </location>
</feature>